<sequence>MTTLESVCEVGDRTSVEARFGLSRCRADGLGRRCDVRVGAWSLDVDGTPRPGALATALDHVLGESLALHRPQGWWTTTSELTIDFLAPFDRQSRLLATADPIRVEHRGGYAQARLIDEQGAVVAEGSTWAHHLPPRGEPALPAVRPWNEPASTVATIEDHLRYERLPSPADSVLLTLPASASWTNIFGLLHGGVWTCLSEIAAARLLSEHNPRLSTARLHVAFVRAARGDGPVTVSARARHVGSAFAVVEVLGRAADDTLCTISTVTARSRSDGAAPAAEAYERDVSRAPTKG</sequence>
<organism evidence="6 7">
    <name type="scientific">Mycobacterium lentiflavum</name>
    <dbReference type="NCBI Taxonomy" id="141349"/>
    <lineage>
        <taxon>Bacteria</taxon>
        <taxon>Bacillati</taxon>
        <taxon>Actinomycetota</taxon>
        <taxon>Actinomycetes</taxon>
        <taxon>Mycobacteriales</taxon>
        <taxon>Mycobacteriaceae</taxon>
        <taxon>Mycobacterium</taxon>
        <taxon>Mycobacterium simiae complex</taxon>
    </lineage>
</organism>
<dbReference type="InterPro" id="IPR029069">
    <property type="entry name" value="HotDog_dom_sf"/>
</dbReference>
<keyword evidence="2" id="KW-0378">Hydrolase</keyword>
<reference evidence="6 7" key="1">
    <citation type="submission" date="2015-03" db="EMBL/GenBank/DDBJ databases">
        <authorList>
            <person name="Urmite Genomes"/>
        </authorList>
    </citation>
    <scope>NUCLEOTIDE SEQUENCE [LARGE SCALE GENOMIC DNA]</scope>
    <source>
        <strain evidence="6 7">CSUR P1491</strain>
    </source>
</reference>
<evidence type="ECO:0000313" key="7">
    <source>
        <dbReference type="Proteomes" id="UP000199251"/>
    </source>
</evidence>
<feature type="domain" description="Thioesterase" evidence="4">
    <location>
        <begin position="187"/>
        <end position="261"/>
    </location>
</feature>
<dbReference type="InterPro" id="IPR039298">
    <property type="entry name" value="ACOT13"/>
</dbReference>
<dbReference type="Proteomes" id="UP000199251">
    <property type="component" value="Unassembled WGS sequence"/>
</dbReference>
<dbReference type="AlphaFoldDB" id="A0A0E4CPL5"/>
<dbReference type="RefSeq" id="WP_090604458.1">
    <property type="nucleotide sequence ID" value="NZ_CTEE01000001.1"/>
</dbReference>
<dbReference type="STRING" id="141349.BN1232_04086"/>
<dbReference type="PANTHER" id="PTHR21660">
    <property type="entry name" value="THIOESTERASE SUPERFAMILY MEMBER-RELATED"/>
    <property type="match status" value="1"/>
</dbReference>
<protein>
    <submittedName>
        <fullName evidence="6">Thioesterase superfamily protein</fullName>
    </submittedName>
</protein>
<gene>
    <name evidence="6" type="ORF">BN1232_04086</name>
</gene>
<dbReference type="Gene3D" id="3.10.129.10">
    <property type="entry name" value="Hotdog Thioesterase"/>
    <property type="match status" value="2"/>
</dbReference>
<dbReference type="PANTHER" id="PTHR21660:SF1">
    <property type="entry name" value="ACYL-COENZYME A THIOESTERASE 13"/>
    <property type="match status" value="1"/>
</dbReference>
<dbReference type="InterPro" id="IPR003736">
    <property type="entry name" value="PAAI_dom"/>
</dbReference>
<dbReference type="OrthoDB" id="4698424at2"/>
<dbReference type="EMBL" id="CTEE01000001">
    <property type="protein sequence ID" value="CQD18012.1"/>
    <property type="molecule type" value="Genomic_DNA"/>
</dbReference>
<dbReference type="InterPro" id="IPR049450">
    <property type="entry name" value="ACOT8-like_C"/>
</dbReference>
<comment type="similarity">
    <text evidence="1">Belongs to the thioesterase PaaI family.</text>
</comment>
<feature type="domain" description="Acyl-CoA thioesterase-like C-terminal" evidence="5">
    <location>
        <begin position="46"/>
        <end position="125"/>
    </location>
</feature>
<dbReference type="NCBIfam" id="TIGR00369">
    <property type="entry name" value="unchar_dom_1"/>
    <property type="match status" value="1"/>
</dbReference>
<dbReference type="GO" id="GO:0047617">
    <property type="term" value="F:fatty acyl-CoA hydrolase activity"/>
    <property type="evidence" value="ECO:0007669"/>
    <property type="project" value="InterPro"/>
</dbReference>
<accession>A0A0E4CPL5</accession>
<evidence type="ECO:0000259" key="5">
    <source>
        <dbReference type="Pfam" id="PF20789"/>
    </source>
</evidence>
<evidence type="ECO:0000259" key="4">
    <source>
        <dbReference type="Pfam" id="PF03061"/>
    </source>
</evidence>
<feature type="region of interest" description="Disordered" evidence="3">
    <location>
        <begin position="272"/>
        <end position="293"/>
    </location>
</feature>
<dbReference type="CDD" id="cd03443">
    <property type="entry name" value="PaaI_thioesterase"/>
    <property type="match status" value="2"/>
</dbReference>
<evidence type="ECO:0000313" key="6">
    <source>
        <dbReference type="EMBL" id="CQD18012.1"/>
    </source>
</evidence>
<name>A0A0E4CPL5_MYCLN</name>
<dbReference type="SUPFAM" id="SSF54637">
    <property type="entry name" value="Thioesterase/thiol ester dehydrase-isomerase"/>
    <property type="match status" value="2"/>
</dbReference>
<evidence type="ECO:0000256" key="1">
    <source>
        <dbReference type="ARBA" id="ARBA00008324"/>
    </source>
</evidence>
<dbReference type="Pfam" id="PF03061">
    <property type="entry name" value="4HBT"/>
    <property type="match status" value="1"/>
</dbReference>
<proteinExistence type="inferred from homology"/>
<dbReference type="Pfam" id="PF20789">
    <property type="entry name" value="4HBT_3C"/>
    <property type="match status" value="1"/>
</dbReference>
<dbReference type="InterPro" id="IPR006683">
    <property type="entry name" value="Thioestr_dom"/>
</dbReference>
<evidence type="ECO:0000256" key="3">
    <source>
        <dbReference type="SAM" id="MobiDB-lite"/>
    </source>
</evidence>
<evidence type="ECO:0000256" key="2">
    <source>
        <dbReference type="ARBA" id="ARBA00022801"/>
    </source>
</evidence>